<evidence type="ECO:0000313" key="5">
    <source>
        <dbReference type="Proteomes" id="UP000239007"/>
    </source>
</evidence>
<evidence type="ECO:0000259" key="3">
    <source>
        <dbReference type="PROSITE" id="PS51371"/>
    </source>
</evidence>
<sequence>MESLKIEDYMDHRAIFFNGSESVVEAVERLLESNTTGAVVINNDKKVIGFLSEQDCIKSMLSSSYHSGELSKNVSDVMKKDVLTKKPYESILELAVEMSGTKPKNYPVVDDNEQLVGTINRTKVLKALDMHFHSIYEHGHHFI</sequence>
<evidence type="ECO:0000256" key="2">
    <source>
        <dbReference type="PROSITE-ProRule" id="PRU00703"/>
    </source>
</evidence>
<dbReference type="OrthoDB" id="9790355at2"/>
<feature type="domain" description="CBS" evidence="3">
    <location>
        <begin position="10"/>
        <end position="70"/>
    </location>
</feature>
<feature type="domain" description="CBS" evidence="3">
    <location>
        <begin position="78"/>
        <end position="135"/>
    </location>
</feature>
<dbReference type="RefSeq" id="WP_105052473.1">
    <property type="nucleotide sequence ID" value="NZ_BMYG01000007.1"/>
</dbReference>
<organism evidence="4 5">
    <name type="scientific">Psychrosphaera saromensis</name>
    <dbReference type="NCBI Taxonomy" id="716813"/>
    <lineage>
        <taxon>Bacteria</taxon>
        <taxon>Pseudomonadati</taxon>
        <taxon>Pseudomonadota</taxon>
        <taxon>Gammaproteobacteria</taxon>
        <taxon>Alteromonadales</taxon>
        <taxon>Pseudoalteromonadaceae</taxon>
        <taxon>Psychrosphaera</taxon>
    </lineage>
</organism>
<protein>
    <recommendedName>
        <fullName evidence="3">CBS domain-containing protein</fullName>
    </recommendedName>
</protein>
<dbReference type="CDD" id="cd04629">
    <property type="entry name" value="CBS_pair_bac"/>
    <property type="match status" value="1"/>
</dbReference>
<dbReference type="InterPro" id="IPR000644">
    <property type="entry name" value="CBS_dom"/>
</dbReference>
<accession>A0A2S7UW46</accession>
<dbReference type="InterPro" id="IPR044729">
    <property type="entry name" value="CBS_bac"/>
</dbReference>
<dbReference type="Pfam" id="PF00571">
    <property type="entry name" value="CBS"/>
    <property type="match status" value="2"/>
</dbReference>
<dbReference type="AlphaFoldDB" id="A0A2S7UW46"/>
<name>A0A2S7UW46_9GAMM</name>
<dbReference type="Proteomes" id="UP000239007">
    <property type="component" value="Unassembled WGS sequence"/>
</dbReference>
<dbReference type="PANTHER" id="PTHR43080">
    <property type="entry name" value="CBS DOMAIN-CONTAINING PROTEIN CBSX3, MITOCHONDRIAL"/>
    <property type="match status" value="1"/>
</dbReference>
<evidence type="ECO:0000256" key="1">
    <source>
        <dbReference type="ARBA" id="ARBA00023122"/>
    </source>
</evidence>
<gene>
    <name evidence="4" type="ORF">BTO11_10075</name>
</gene>
<comment type="caution">
    <text evidence="4">The sequence shown here is derived from an EMBL/GenBank/DDBJ whole genome shotgun (WGS) entry which is preliminary data.</text>
</comment>
<dbReference type="InterPro" id="IPR051257">
    <property type="entry name" value="Diverse_CBS-Domain"/>
</dbReference>
<dbReference type="EMBL" id="MSCH01000003">
    <property type="protein sequence ID" value="PQJ53968.1"/>
    <property type="molecule type" value="Genomic_DNA"/>
</dbReference>
<proteinExistence type="predicted"/>
<dbReference type="Gene3D" id="3.10.580.10">
    <property type="entry name" value="CBS-domain"/>
    <property type="match status" value="1"/>
</dbReference>
<dbReference type="PANTHER" id="PTHR43080:SF2">
    <property type="entry name" value="CBS DOMAIN-CONTAINING PROTEIN"/>
    <property type="match status" value="1"/>
</dbReference>
<dbReference type="SUPFAM" id="SSF54631">
    <property type="entry name" value="CBS-domain pair"/>
    <property type="match status" value="1"/>
</dbReference>
<keyword evidence="1 2" id="KW-0129">CBS domain</keyword>
<dbReference type="InterPro" id="IPR046342">
    <property type="entry name" value="CBS_dom_sf"/>
</dbReference>
<reference evidence="4 5" key="1">
    <citation type="submission" date="2016-12" db="EMBL/GenBank/DDBJ databases">
        <title>Diversity of luminous bacteria.</title>
        <authorList>
            <person name="Yoshizawa S."/>
            <person name="Kogure K."/>
        </authorList>
    </citation>
    <scope>NUCLEOTIDE SEQUENCE [LARGE SCALE GENOMIC DNA]</scope>
    <source>
        <strain evidence="4 5">SA4-48</strain>
    </source>
</reference>
<keyword evidence="5" id="KW-1185">Reference proteome</keyword>
<evidence type="ECO:0000313" key="4">
    <source>
        <dbReference type="EMBL" id="PQJ53968.1"/>
    </source>
</evidence>
<dbReference type="PROSITE" id="PS51371">
    <property type="entry name" value="CBS"/>
    <property type="match status" value="2"/>
</dbReference>